<comment type="function">
    <text evidence="9">Catalyzes the conversion of 4-hydroxy-tetrahydrodipicolinate (HTPA) to tetrahydrodipicolinate.</text>
</comment>
<protein>
    <recommendedName>
        <fullName evidence="9 10">4-hydroxy-tetrahydrodipicolinate reductase</fullName>
        <shortName evidence="9">HTPA reductase</shortName>
        <ecNumber evidence="9 10">1.17.1.8</ecNumber>
    </recommendedName>
</protein>
<comment type="similarity">
    <text evidence="1 9">Belongs to the DapB family.</text>
</comment>
<sequence length="251" mass="27582">MLKIIINGCCGKMGRVIARLASENPEFEVVAGIDQNTCQCEFPVYKSLDDVKEAADVVIDFSYHTAVPRLLKAAIDKNLPVVVATTGLDDEEINSVIEASKYIPVFRSANMSLGINVLLSLVKEAAKVLSNDFDIEILEMHHNMKKDSPSGTALLIADTINKVLNDKKEYVYGRHSKTDLRDKNEIGIHALRGGTVVGEHEVIFAGHDEIIKISHSARSREIFGNGALFAAKFLVNQKPGLYDMESLVKKG</sequence>
<dbReference type="CDD" id="cd02274">
    <property type="entry name" value="DHDPR_N"/>
    <property type="match status" value="1"/>
</dbReference>
<evidence type="ECO:0000256" key="10">
    <source>
        <dbReference type="NCBIfam" id="TIGR00036"/>
    </source>
</evidence>
<dbReference type="InterPro" id="IPR036291">
    <property type="entry name" value="NAD(P)-bd_dom_sf"/>
</dbReference>
<feature type="active site" description="Proton donor" evidence="9">
    <location>
        <position position="145"/>
    </location>
</feature>
<evidence type="ECO:0000256" key="8">
    <source>
        <dbReference type="ARBA" id="ARBA00023154"/>
    </source>
</evidence>
<reference evidence="14 16" key="2">
    <citation type="submission" date="2017-06" db="EMBL/GenBank/DDBJ databases">
        <title>Isolation and characterization of a thermophilic and butanogenic Thermoanaerobacterium thermosaccharolyticum M5 capable of efficient degradation of hemicellulose.</title>
        <authorList>
            <person name="Xin F."/>
            <person name="Jiang Y."/>
        </authorList>
    </citation>
    <scope>NUCLEOTIDE SEQUENCE [LARGE SCALE GENOMIC DNA]</scope>
    <source>
        <strain evidence="14 16">M5</strain>
    </source>
</reference>
<dbReference type="GO" id="GO:0051287">
    <property type="term" value="F:NAD binding"/>
    <property type="evidence" value="ECO:0007669"/>
    <property type="project" value="UniProtKB-UniRule"/>
</dbReference>
<comment type="catalytic activity">
    <reaction evidence="9">
        <text>(S)-2,3,4,5-tetrahydrodipicolinate + NADP(+) + H2O = (2S,4S)-4-hydroxy-2,3,4,5-tetrahydrodipicolinate + NADPH + H(+)</text>
        <dbReference type="Rhea" id="RHEA:35331"/>
        <dbReference type="ChEBI" id="CHEBI:15377"/>
        <dbReference type="ChEBI" id="CHEBI:15378"/>
        <dbReference type="ChEBI" id="CHEBI:16845"/>
        <dbReference type="ChEBI" id="CHEBI:57783"/>
        <dbReference type="ChEBI" id="CHEBI:58349"/>
        <dbReference type="ChEBI" id="CHEBI:67139"/>
        <dbReference type="EC" id="1.17.1.8"/>
    </reaction>
</comment>
<dbReference type="EMBL" id="NKHD01000004">
    <property type="protein sequence ID" value="OXT09354.1"/>
    <property type="molecule type" value="Genomic_DNA"/>
</dbReference>
<keyword evidence="3 9" id="KW-0028">Amino-acid biosynthesis</keyword>
<dbReference type="Gene3D" id="3.40.50.720">
    <property type="entry name" value="NAD(P)-binding Rossmann-like Domain"/>
    <property type="match status" value="1"/>
</dbReference>
<comment type="caution">
    <text evidence="9">Lacks conserved residue(s) required for the propagation of feature annotation.</text>
</comment>
<dbReference type="GO" id="GO:0019877">
    <property type="term" value="P:diaminopimelate biosynthetic process"/>
    <property type="evidence" value="ECO:0007669"/>
    <property type="project" value="UniProtKB-UniRule"/>
</dbReference>
<feature type="binding site" evidence="9">
    <location>
        <begin position="151"/>
        <end position="152"/>
    </location>
    <ligand>
        <name>(S)-2,3,4,5-tetrahydrodipicolinate</name>
        <dbReference type="ChEBI" id="CHEBI:16845"/>
    </ligand>
</feature>
<dbReference type="SUPFAM" id="SSF55347">
    <property type="entry name" value="Glyceraldehyde-3-phosphate dehydrogenase-like, C-terminal domain"/>
    <property type="match status" value="1"/>
</dbReference>
<dbReference type="InterPro" id="IPR022664">
    <property type="entry name" value="DapB_N_CS"/>
</dbReference>
<dbReference type="InterPro" id="IPR023940">
    <property type="entry name" value="DHDPR_bac"/>
</dbReference>
<feature type="binding site" evidence="9">
    <location>
        <position position="142"/>
    </location>
    <ligand>
        <name>(S)-2,3,4,5-tetrahydrodipicolinate</name>
        <dbReference type="ChEBI" id="CHEBI:16845"/>
    </ligand>
</feature>
<dbReference type="Proteomes" id="UP000215301">
    <property type="component" value="Unassembled WGS sequence"/>
</dbReference>
<keyword evidence="8 9" id="KW-0457">Lysine biosynthesis</keyword>
<dbReference type="RefSeq" id="WP_094043500.1">
    <property type="nucleotide sequence ID" value="NZ_CP016893.1"/>
</dbReference>
<dbReference type="PANTHER" id="PTHR20836:SF7">
    <property type="entry name" value="4-HYDROXY-TETRAHYDRODIPICOLINATE REDUCTASE"/>
    <property type="match status" value="1"/>
</dbReference>
<dbReference type="AlphaFoldDB" id="A0A231VMP7"/>
<dbReference type="Gene3D" id="3.30.360.10">
    <property type="entry name" value="Dihydrodipicolinate Reductase, domain 2"/>
    <property type="match status" value="1"/>
</dbReference>
<evidence type="ECO:0000256" key="5">
    <source>
        <dbReference type="ARBA" id="ARBA00022915"/>
    </source>
</evidence>
<comment type="catalytic activity">
    <reaction evidence="9">
        <text>(S)-2,3,4,5-tetrahydrodipicolinate + NAD(+) + H2O = (2S,4S)-4-hydroxy-2,3,4,5-tetrahydrodipicolinate + NADH + H(+)</text>
        <dbReference type="Rhea" id="RHEA:35323"/>
        <dbReference type="ChEBI" id="CHEBI:15377"/>
        <dbReference type="ChEBI" id="CHEBI:15378"/>
        <dbReference type="ChEBI" id="CHEBI:16845"/>
        <dbReference type="ChEBI" id="CHEBI:57540"/>
        <dbReference type="ChEBI" id="CHEBI:57945"/>
        <dbReference type="ChEBI" id="CHEBI:67139"/>
        <dbReference type="EC" id="1.17.1.8"/>
    </reaction>
</comment>
<feature type="domain" description="Dihydrodipicolinate reductase N-terminal" evidence="11">
    <location>
        <begin position="3"/>
        <end position="111"/>
    </location>
</feature>
<keyword evidence="7 9" id="KW-0520">NAD</keyword>
<evidence type="ECO:0000259" key="12">
    <source>
        <dbReference type="Pfam" id="PF05173"/>
    </source>
</evidence>
<accession>A0A231VMP7</accession>
<feature type="binding site" evidence="9">
    <location>
        <begin position="108"/>
        <end position="111"/>
    </location>
    <ligand>
        <name>NAD(+)</name>
        <dbReference type="ChEBI" id="CHEBI:57540"/>
    </ligand>
</feature>
<evidence type="ECO:0000313" key="15">
    <source>
        <dbReference type="Proteomes" id="UP000214975"/>
    </source>
</evidence>
<reference evidence="13 15" key="1">
    <citation type="submission" date="2016-08" db="EMBL/GenBank/DDBJ databases">
        <title>A novel genetic cassette of butanologenic Thermoanaerobacterium thermosaccharolyticum that directly convert cellulose to butanol.</title>
        <authorList>
            <person name="Li T."/>
            <person name="He J."/>
        </authorList>
    </citation>
    <scope>NUCLEOTIDE SEQUENCE [LARGE SCALE GENOMIC DNA]</scope>
    <source>
        <strain evidence="13 15">TG57</strain>
    </source>
</reference>
<evidence type="ECO:0000256" key="6">
    <source>
        <dbReference type="ARBA" id="ARBA00023002"/>
    </source>
</evidence>
<comment type="pathway">
    <text evidence="9">Amino-acid biosynthesis; L-lysine biosynthesis via DAP pathway; (S)-tetrahydrodipicolinate from L-aspartate: step 4/4.</text>
</comment>
<gene>
    <name evidence="9" type="primary">dapB</name>
    <name evidence="14" type="ORF">CE561_01540</name>
    <name evidence="13" type="ORF">Thert_02862</name>
</gene>
<dbReference type="UniPathway" id="UPA00034">
    <property type="reaction ID" value="UER00018"/>
</dbReference>
<dbReference type="Pfam" id="PF05173">
    <property type="entry name" value="DapB_C"/>
    <property type="match status" value="1"/>
</dbReference>
<dbReference type="InterPro" id="IPR022663">
    <property type="entry name" value="DapB_C"/>
</dbReference>
<dbReference type="HAMAP" id="MF_00102">
    <property type="entry name" value="DapB"/>
    <property type="match status" value="1"/>
</dbReference>
<dbReference type="GO" id="GO:0016726">
    <property type="term" value="F:oxidoreductase activity, acting on CH or CH2 groups, NAD or NADP as acceptor"/>
    <property type="evidence" value="ECO:0007669"/>
    <property type="project" value="UniProtKB-UniRule"/>
</dbReference>
<dbReference type="EC" id="1.17.1.8" evidence="9 10"/>
<dbReference type="SUPFAM" id="SSF51735">
    <property type="entry name" value="NAD(P)-binding Rossmann-fold domains"/>
    <property type="match status" value="1"/>
</dbReference>
<keyword evidence="2 9" id="KW-0963">Cytoplasm</keyword>
<evidence type="ECO:0000256" key="3">
    <source>
        <dbReference type="ARBA" id="ARBA00022605"/>
    </source>
</evidence>
<feature type="active site" description="Proton donor/acceptor" evidence="9">
    <location>
        <position position="141"/>
    </location>
</feature>
<comment type="subcellular location">
    <subcellularLocation>
        <location evidence="9">Cytoplasm</location>
    </subcellularLocation>
</comment>
<dbReference type="PROSITE" id="PS01298">
    <property type="entry name" value="DAPB"/>
    <property type="match status" value="1"/>
</dbReference>
<proteinExistence type="inferred from homology"/>
<evidence type="ECO:0000256" key="7">
    <source>
        <dbReference type="ARBA" id="ARBA00023027"/>
    </source>
</evidence>
<comment type="subunit">
    <text evidence="9">Homotetramer.</text>
</comment>
<evidence type="ECO:0000256" key="4">
    <source>
        <dbReference type="ARBA" id="ARBA00022857"/>
    </source>
</evidence>
<keyword evidence="6 9" id="KW-0560">Oxidoreductase</keyword>
<feature type="domain" description="Dihydrodipicolinate reductase C-terminal" evidence="12">
    <location>
        <begin position="114"/>
        <end position="247"/>
    </location>
</feature>
<evidence type="ECO:0000313" key="16">
    <source>
        <dbReference type="Proteomes" id="UP000215301"/>
    </source>
</evidence>
<organism evidence="14 16">
    <name type="scientific">Thermoanaerobacterium thermosaccharolyticum</name>
    <name type="common">Clostridium thermosaccharolyticum</name>
    <dbReference type="NCBI Taxonomy" id="1517"/>
    <lineage>
        <taxon>Bacteria</taxon>
        <taxon>Bacillati</taxon>
        <taxon>Bacillota</taxon>
        <taxon>Clostridia</taxon>
        <taxon>Thermoanaerobacterales</taxon>
        <taxon>Thermoanaerobacteraceae</taxon>
        <taxon>Thermoanaerobacterium</taxon>
    </lineage>
</organism>
<dbReference type="GO" id="GO:0009089">
    <property type="term" value="P:lysine biosynthetic process via diaminopimelate"/>
    <property type="evidence" value="ECO:0007669"/>
    <property type="project" value="UniProtKB-UniRule"/>
</dbReference>
<comment type="caution">
    <text evidence="9">Was originally thought to be a dihydrodipicolinate reductase (DHDPR), catalyzing the conversion of dihydrodipicolinate to tetrahydrodipicolinate. However, it was shown in E.coli that the substrate of the enzymatic reaction is not dihydrodipicolinate (DHDP) but in fact (2S,4S)-4-hydroxy-2,3,4,5-tetrahydrodipicolinic acid (HTPA), the product released by the DapA-catalyzed reaction.</text>
</comment>
<dbReference type="Proteomes" id="UP000214975">
    <property type="component" value="Chromosome"/>
</dbReference>
<dbReference type="GO" id="GO:0050661">
    <property type="term" value="F:NADP binding"/>
    <property type="evidence" value="ECO:0007669"/>
    <property type="project" value="UniProtKB-UniRule"/>
</dbReference>
<dbReference type="PIRSF" id="PIRSF000161">
    <property type="entry name" value="DHPR"/>
    <property type="match status" value="1"/>
</dbReference>
<keyword evidence="5 9" id="KW-0220">Diaminopimelate biosynthesis</keyword>
<dbReference type="PANTHER" id="PTHR20836">
    <property type="entry name" value="DIHYDRODIPICOLINATE REDUCTASE"/>
    <property type="match status" value="1"/>
</dbReference>
<evidence type="ECO:0000313" key="13">
    <source>
        <dbReference type="EMBL" id="AST58674.1"/>
    </source>
</evidence>
<feature type="binding site" evidence="9">
    <location>
        <begin position="8"/>
        <end position="13"/>
    </location>
    <ligand>
        <name>NAD(+)</name>
        <dbReference type="ChEBI" id="CHEBI:57540"/>
    </ligand>
</feature>
<keyword evidence="4 9" id="KW-0521">NADP</keyword>
<dbReference type="GO" id="GO:0008839">
    <property type="term" value="F:4-hydroxy-tetrahydrodipicolinate reductase"/>
    <property type="evidence" value="ECO:0007669"/>
    <property type="project" value="UniProtKB-UniRule"/>
</dbReference>
<evidence type="ECO:0000313" key="14">
    <source>
        <dbReference type="EMBL" id="OXT09354.1"/>
    </source>
</evidence>
<evidence type="ECO:0000259" key="11">
    <source>
        <dbReference type="Pfam" id="PF01113"/>
    </source>
</evidence>
<feature type="binding site" evidence="9">
    <location>
        <begin position="84"/>
        <end position="86"/>
    </location>
    <ligand>
        <name>NAD(+)</name>
        <dbReference type="ChEBI" id="CHEBI:57540"/>
    </ligand>
</feature>
<dbReference type="EMBL" id="CP016893">
    <property type="protein sequence ID" value="AST58674.1"/>
    <property type="molecule type" value="Genomic_DNA"/>
</dbReference>
<dbReference type="GO" id="GO:0005829">
    <property type="term" value="C:cytosol"/>
    <property type="evidence" value="ECO:0007669"/>
    <property type="project" value="TreeGrafter"/>
</dbReference>
<evidence type="ECO:0000256" key="1">
    <source>
        <dbReference type="ARBA" id="ARBA00006642"/>
    </source>
</evidence>
<dbReference type="InterPro" id="IPR000846">
    <property type="entry name" value="DapB_N"/>
</dbReference>
<dbReference type="Pfam" id="PF01113">
    <property type="entry name" value="DapB_N"/>
    <property type="match status" value="1"/>
</dbReference>
<dbReference type="NCBIfam" id="TIGR00036">
    <property type="entry name" value="dapB"/>
    <property type="match status" value="1"/>
</dbReference>
<dbReference type="FunFam" id="3.30.360.10:FF:000004">
    <property type="entry name" value="4-hydroxy-tetrahydrodipicolinate reductase"/>
    <property type="match status" value="1"/>
</dbReference>
<name>A0A231VMP7_THETR</name>
<evidence type="ECO:0000256" key="2">
    <source>
        <dbReference type="ARBA" id="ARBA00022490"/>
    </source>
</evidence>
<evidence type="ECO:0000256" key="9">
    <source>
        <dbReference type="HAMAP-Rule" id="MF_00102"/>
    </source>
</evidence>